<dbReference type="RefSeq" id="WP_169561951.1">
    <property type="nucleotide sequence ID" value="NZ_BSNF01000010.1"/>
</dbReference>
<dbReference type="SUPFAM" id="SSF53448">
    <property type="entry name" value="Nucleotide-diphospho-sugar transferases"/>
    <property type="match status" value="1"/>
</dbReference>
<evidence type="ECO:0000259" key="1">
    <source>
        <dbReference type="Pfam" id="PF00535"/>
    </source>
</evidence>
<feature type="domain" description="Glycosyltransferase 2-like" evidence="1">
    <location>
        <begin position="11"/>
        <end position="195"/>
    </location>
</feature>
<evidence type="ECO:0000313" key="2">
    <source>
        <dbReference type="EMBL" id="GLQ07923.1"/>
    </source>
</evidence>
<protein>
    <recommendedName>
        <fullName evidence="1">Glycosyltransferase 2-like domain-containing protein</fullName>
    </recommendedName>
</protein>
<dbReference type="InterPro" id="IPR001173">
    <property type="entry name" value="Glyco_trans_2-like"/>
</dbReference>
<keyword evidence="3" id="KW-1185">Reference proteome</keyword>
<dbReference type="EMBL" id="BSNF01000010">
    <property type="protein sequence ID" value="GLQ07923.1"/>
    <property type="molecule type" value="Genomic_DNA"/>
</dbReference>
<name>A0ABQ5U9R4_9PROT</name>
<reference evidence="2" key="1">
    <citation type="journal article" date="2014" name="Int. J. Syst. Evol. Microbiol.">
        <title>Complete genome of a new Firmicutes species belonging to the dominant human colonic microbiota ('Ruminococcus bicirculans') reveals two chromosomes and a selective capacity to utilize plant glucans.</title>
        <authorList>
            <consortium name="NISC Comparative Sequencing Program"/>
            <person name="Wegmann U."/>
            <person name="Louis P."/>
            <person name="Goesmann A."/>
            <person name="Henrissat B."/>
            <person name="Duncan S.H."/>
            <person name="Flint H.J."/>
        </authorList>
    </citation>
    <scope>NUCLEOTIDE SEQUENCE</scope>
    <source>
        <strain evidence="2">NBRC 103408</strain>
    </source>
</reference>
<dbReference type="PANTHER" id="PTHR43179">
    <property type="entry name" value="RHAMNOSYLTRANSFERASE WBBL"/>
    <property type="match status" value="1"/>
</dbReference>
<organism evidence="2 3">
    <name type="scientific">Sneathiella chinensis</name>
    <dbReference type="NCBI Taxonomy" id="349750"/>
    <lineage>
        <taxon>Bacteria</taxon>
        <taxon>Pseudomonadati</taxon>
        <taxon>Pseudomonadota</taxon>
        <taxon>Alphaproteobacteria</taxon>
        <taxon>Sneathiellales</taxon>
        <taxon>Sneathiellaceae</taxon>
        <taxon>Sneathiella</taxon>
    </lineage>
</organism>
<evidence type="ECO:0000313" key="3">
    <source>
        <dbReference type="Proteomes" id="UP001161409"/>
    </source>
</evidence>
<dbReference type="InterPro" id="IPR029044">
    <property type="entry name" value="Nucleotide-diphossugar_trans"/>
</dbReference>
<reference evidence="2" key="2">
    <citation type="submission" date="2023-01" db="EMBL/GenBank/DDBJ databases">
        <title>Draft genome sequence of Sneathiella chinensis strain NBRC 103408.</title>
        <authorList>
            <person name="Sun Q."/>
            <person name="Mori K."/>
        </authorList>
    </citation>
    <scope>NUCLEOTIDE SEQUENCE</scope>
    <source>
        <strain evidence="2">NBRC 103408</strain>
    </source>
</reference>
<sequence>MTPEKATPDLSIIIISYNTCDLTLDCLRSVFRQTLEYTFEIILLDNQSTDGSADAIEAEFGDRITLIRSDRNLGFAGGNNEAARLATGRYLLLLNPDTVVLDRAIDKLMNYAAATPDARIWGGRTLFPDGQLNMSSCWSRQSLWALLCQALGLTALFFHSTLFNPERIGGWNREGEREVDIVSGCFLLLERAFWEELGGFDPAFFMYGEEADLCLRARQKGARPRVTSEATIVHIGGASENNPPDKLIRLTRSKGLLIARHFPKSTQKPGLFLLSMWPLSRIWLHKLASFLGRRASSEKSRVWAEVWKRRAEWKIDPARLPQS</sequence>
<dbReference type="Gene3D" id="3.90.550.10">
    <property type="entry name" value="Spore Coat Polysaccharide Biosynthesis Protein SpsA, Chain A"/>
    <property type="match status" value="1"/>
</dbReference>
<proteinExistence type="predicted"/>
<comment type="caution">
    <text evidence="2">The sequence shown here is derived from an EMBL/GenBank/DDBJ whole genome shotgun (WGS) entry which is preliminary data.</text>
</comment>
<accession>A0ABQ5U9R4</accession>
<dbReference type="CDD" id="cd04186">
    <property type="entry name" value="GT_2_like_c"/>
    <property type="match status" value="1"/>
</dbReference>
<dbReference type="Pfam" id="PF00535">
    <property type="entry name" value="Glycos_transf_2"/>
    <property type="match status" value="1"/>
</dbReference>
<dbReference type="PANTHER" id="PTHR43179:SF7">
    <property type="entry name" value="RHAMNOSYLTRANSFERASE WBBL"/>
    <property type="match status" value="1"/>
</dbReference>
<dbReference type="Proteomes" id="UP001161409">
    <property type="component" value="Unassembled WGS sequence"/>
</dbReference>
<gene>
    <name evidence="2" type="ORF">GCM10007924_31450</name>
</gene>